<evidence type="ECO:0000256" key="1">
    <source>
        <dbReference type="SAM" id="Phobius"/>
    </source>
</evidence>
<dbReference type="PaxDb" id="3218-PP1S129_31V6.1"/>
<reference evidence="3 5" key="2">
    <citation type="journal article" date="2018" name="Plant J.">
        <title>The Physcomitrella patens chromosome-scale assembly reveals moss genome structure and evolution.</title>
        <authorList>
            <person name="Lang D."/>
            <person name="Ullrich K.K."/>
            <person name="Murat F."/>
            <person name="Fuchs J."/>
            <person name="Jenkins J."/>
            <person name="Haas F.B."/>
            <person name="Piednoel M."/>
            <person name="Gundlach H."/>
            <person name="Van Bel M."/>
            <person name="Meyberg R."/>
            <person name="Vives C."/>
            <person name="Morata J."/>
            <person name="Symeonidi A."/>
            <person name="Hiss M."/>
            <person name="Muchero W."/>
            <person name="Kamisugi Y."/>
            <person name="Saleh O."/>
            <person name="Blanc G."/>
            <person name="Decker E.L."/>
            <person name="van Gessel N."/>
            <person name="Grimwood J."/>
            <person name="Hayes R.D."/>
            <person name="Graham S.W."/>
            <person name="Gunter L.E."/>
            <person name="McDaniel S.F."/>
            <person name="Hoernstein S.N.W."/>
            <person name="Larsson A."/>
            <person name="Li F.W."/>
            <person name="Perroud P.F."/>
            <person name="Phillips J."/>
            <person name="Ranjan P."/>
            <person name="Rokshar D.S."/>
            <person name="Rothfels C.J."/>
            <person name="Schneider L."/>
            <person name="Shu S."/>
            <person name="Stevenson D.W."/>
            <person name="Thummler F."/>
            <person name="Tillich M."/>
            <person name="Villarreal Aguilar J.C."/>
            <person name="Widiez T."/>
            <person name="Wong G.K."/>
            <person name="Wymore A."/>
            <person name="Zhang Y."/>
            <person name="Zimmer A.D."/>
            <person name="Quatrano R.S."/>
            <person name="Mayer K.F.X."/>
            <person name="Goodstein D."/>
            <person name="Casacuberta J.M."/>
            <person name="Vandepoele K."/>
            <person name="Reski R."/>
            <person name="Cuming A.C."/>
            <person name="Tuskan G.A."/>
            <person name="Maumus F."/>
            <person name="Salse J."/>
            <person name="Schmutz J."/>
            <person name="Rensing S.A."/>
        </authorList>
    </citation>
    <scope>NUCLEOTIDE SEQUENCE [LARGE SCALE GENOMIC DNA]</scope>
    <source>
        <strain evidence="4 5">cv. Gransden 2004</strain>
    </source>
</reference>
<keyword evidence="5" id="KW-1185">Reference proteome</keyword>
<evidence type="ECO:0000256" key="2">
    <source>
        <dbReference type="SAM" id="SignalP"/>
    </source>
</evidence>
<feature type="chain" id="PRO_5036042701" evidence="2">
    <location>
        <begin position="16"/>
        <end position="190"/>
    </location>
</feature>
<dbReference type="InParanoid" id="A0A2K1IET8"/>
<keyword evidence="1" id="KW-0812">Transmembrane</keyword>
<dbReference type="EMBL" id="ABEU02000025">
    <property type="protein sequence ID" value="PNR27792.1"/>
    <property type="molecule type" value="Genomic_DNA"/>
</dbReference>
<dbReference type="EnsemblPlants" id="Pp3c25_14210V3.1">
    <property type="protein sequence ID" value="PAC:32980766.CDS.1"/>
    <property type="gene ID" value="Pp3c25_14210"/>
</dbReference>
<feature type="signal peptide" evidence="2">
    <location>
        <begin position="1"/>
        <end position="15"/>
    </location>
</feature>
<organism evidence="3">
    <name type="scientific">Physcomitrium patens</name>
    <name type="common">Spreading-leaved earth moss</name>
    <name type="synonym">Physcomitrella patens</name>
    <dbReference type="NCBI Taxonomy" id="3218"/>
    <lineage>
        <taxon>Eukaryota</taxon>
        <taxon>Viridiplantae</taxon>
        <taxon>Streptophyta</taxon>
        <taxon>Embryophyta</taxon>
        <taxon>Bryophyta</taxon>
        <taxon>Bryophytina</taxon>
        <taxon>Bryopsida</taxon>
        <taxon>Funariidae</taxon>
        <taxon>Funariales</taxon>
        <taxon>Funariaceae</taxon>
        <taxon>Physcomitrium</taxon>
    </lineage>
</organism>
<evidence type="ECO:0000313" key="5">
    <source>
        <dbReference type="Proteomes" id="UP000006727"/>
    </source>
</evidence>
<reference evidence="4" key="3">
    <citation type="submission" date="2020-12" db="UniProtKB">
        <authorList>
            <consortium name="EnsemblPlants"/>
        </authorList>
    </citation>
    <scope>IDENTIFICATION</scope>
</reference>
<name>A0A2K1IET8_PHYPA</name>
<feature type="transmembrane region" description="Helical" evidence="1">
    <location>
        <begin position="43"/>
        <end position="71"/>
    </location>
</feature>
<protein>
    <submittedName>
        <fullName evidence="3 4">Uncharacterized protein</fullName>
    </submittedName>
</protein>
<evidence type="ECO:0000313" key="3">
    <source>
        <dbReference type="EMBL" id="PNR27792.1"/>
    </source>
</evidence>
<dbReference type="Gramene" id="Pp3c25_14210V3.1">
    <property type="protein sequence ID" value="PAC:32980766.CDS.1"/>
    <property type="gene ID" value="Pp3c25_14210"/>
</dbReference>
<dbReference type="Proteomes" id="UP000006727">
    <property type="component" value="Chromosome 25"/>
</dbReference>
<keyword evidence="1" id="KW-1133">Transmembrane helix</keyword>
<feature type="transmembrane region" description="Helical" evidence="1">
    <location>
        <begin position="83"/>
        <end position="112"/>
    </location>
</feature>
<sequence length="190" mass="20489">MAAMFLVMAAAAVVATMMPLTVNTGSIRHIVVCVCVVARDGVLVVITVVAAPVWAPVMVAGSVGLLVRLVVIRVAVTVDASVLITMSMVMFSIFVMVLVMIGCSGVSVIYTLSAEVDALPTKIDALPSQVHLSIARLVELFEQIGSLLQMYPLKVLHCGCHCWSRRPGRHDGRLSGWSHHRRGPGRHFNY</sequence>
<keyword evidence="1" id="KW-0472">Membrane</keyword>
<proteinExistence type="predicted"/>
<evidence type="ECO:0000313" key="4">
    <source>
        <dbReference type="EnsemblPlants" id="PAC:32980766.CDS.1"/>
    </source>
</evidence>
<keyword evidence="2" id="KW-0732">Signal</keyword>
<dbReference type="AlphaFoldDB" id="A0A2K1IET8"/>
<gene>
    <name evidence="3" type="ORF">PHYPA_029944</name>
</gene>
<reference evidence="3 5" key="1">
    <citation type="journal article" date="2008" name="Science">
        <title>The Physcomitrella genome reveals evolutionary insights into the conquest of land by plants.</title>
        <authorList>
            <person name="Rensing S."/>
            <person name="Lang D."/>
            <person name="Zimmer A."/>
            <person name="Terry A."/>
            <person name="Salamov A."/>
            <person name="Shapiro H."/>
            <person name="Nishiyama T."/>
            <person name="Perroud P.-F."/>
            <person name="Lindquist E."/>
            <person name="Kamisugi Y."/>
            <person name="Tanahashi T."/>
            <person name="Sakakibara K."/>
            <person name="Fujita T."/>
            <person name="Oishi K."/>
            <person name="Shin-I T."/>
            <person name="Kuroki Y."/>
            <person name="Toyoda A."/>
            <person name="Suzuki Y."/>
            <person name="Hashimoto A."/>
            <person name="Yamaguchi K."/>
            <person name="Sugano A."/>
            <person name="Kohara Y."/>
            <person name="Fujiyama A."/>
            <person name="Anterola A."/>
            <person name="Aoki S."/>
            <person name="Ashton N."/>
            <person name="Barbazuk W.B."/>
            <person name="Barker E."/>
            <person name="Bennetzen J."/>
            <person name="Bezanilla M."/>
            <person name="Blankenship R."/>
            <person name="Cho S.H."/>
            <person name="Dutcher S."/>
            <person name="Estelle M."/>
            <person name="Fawcett J.A."/>
            <person name="Gundlach H."/>
            <person name="Hanada K."/>
            <person name="Heyl A."/>
            <person name="Hicks K.A."/>
            <person name="Hugh J."/>
            <person name="Lohr M."/>
            <person name="Mayer K."/>
            <person name="Melkozernov A."/>
            <person name="Murata T."/>
            <person name="Nelson D."/>
            <person name="Pils B."/>
            <person name="Prigge M."/>
            <person name="Reiss B."/>
            <person name="Renner T."/>
            <person name="Rombauts S."/>
            <person name="Rushton P."/>
            <person name="Sanderfoot A."/>
            <person name="Schween G."/>
            <person name="Shiu S.-H."/>
            <person name="Stueber K."/>
            <person name="Theodoulou F.L."/>
            <person name="Tu H."/>
            <person name="Van de Peer Y."/>
            <person name="Verrier P.J."/>
            <person name="Waters E."/>
            <person name="Wood A."/>
            <person name="Yang L."/>
            <person name="Cove D."/>
            <person name="Cuming A."/>
            <person name="Hasebe M."/>
            <person name="Lucas S."/>
            <person name="Mishler D.B."/>
            <person name="Reski R."/>
            <person name="Grigoriev I."/>
            <person name="Quatrano R.S."/>
            <person name="Boore J.L."/>
        </authorList>
    </citation>
    <scope>NUCLEOTIDE SEQUENCE [LARGE SCALE GENOMIC DNA]</scope>
    <source>
        <strain evidence="4 5">cv. Gransden 2004</strain>
    </source>
</reference>
<accession>A0A2K1IET8</accession>